<evidence type="ECO:0000256" key="1">
    <source>
        <dbReference type="SAM" id="MobiDB-lite"/>
    </source>
</evidence>
<feature type="compositionally biased region" description="Acidic residues" evidence="1">
    <location>
        <begin position="38"/>
        <end position="47"/>
    </location>
</feature>
<sequence>MGKSRIKPQDTFPDNLNQLEDNQVEVLNSKVHRQLEVEYVEEGTPDPETEHRQEELNEELDDRDLLSEVSTEHTGPASSDHDAGAPQVAGSPEDAVDRKADSR</sequence>
<proteinExistence type="predicted"/>
<feature type="region of interest" description="Disordered" evidence="1">
    <location>
        <begin position="38"/>
        <end position="103"/>
    </location>
</feature>
<accession>A0ABN3AW67</accession>
<comment type="caution">
    <text evidence="2">The sequence shown here is derived from an EMBL/GenBank/DDBJ whole genome shotgun (WGS) entry which is preliminary data.</text>
</comment>
<evidence type="ECO:0000313" key="2">
    <source>
        <dbReference type="EMBL" id="GAA2175617.1"/>
    </source>
</evidence>
<organism evidence="2 3">
    <name type="scientific">Arthrobacter parietis</name>
    <dbReference type="NCBI Taxonomy" id="271434"/>
    <lineage>
        <taxon>Bacteria</taxon>
        <taxon>Bacillati</taxon>
        <taxon>Actinomycetota</taxon>
        <taxon>Actinomycetes</taxon>
        <taxon>Micrococcales</taxon>
        <taxon>Micrococcaceae</taxon>
        <taxon>Arthrobacter</taxon>
    </lineage>
</organism>
<feature type="compositionally biased region" description="Polar residues" evidence="1">
    <location>
        <begin position="68"/>
        <end position="77"/>
    </location>
</feature>
<protein>
    <submittedName>
        <fullName evidence="2">Uncharacterized protein</fullName>
    </submittedName>
</protein>
<dbReference type="Proteomes" id="UP001500974">
    <property type="component" value="Unassembled WGS sequence"/>
</dbReference>
<name>A0ABN3AW67_9MICC</name>
<keyword evidence="3" id="KW-1185">Reference proteome</keyword>
<dbReference type="EMBL" id="BAAAON010000002">
    <property type="protein sequence ID" value="GAA2175617.1"/>
    <property type="molecule type" value="Genomic_DNA"/>
</dbReference>
<reference evidence="2 3" key="1">
    <citation type="journal article" date="2019" name="Int. J. Syst. Evol. Microbiol.">
        <title>The Global Catalogue of Microorganisms (GCM) 10K type strain sequencing project: providing services to taxonomists for standard genome sequencing and annotation.</title>
        <authorList>
            <consortium name="The Broad Institute Genomics Platform"/>
            <consortium name="The Broad Institute Genome Sequencing Center for Infectious Disease"/>
            <person name="Wu L."/>
            <person name="Ma J."/>
        </authorList>
    </citation>
    <scope>NUCLEOTIDE SEQUENCE [LARGE SCALE GENOMIC DNA]</scope>
    <source>
        <strain evidence="2 3">JCM 14917</strain>
    </source>
</reference>
<gene>
    <name evidence="2" type="ORF">GCM10009784_18720</name>
</gene>
<dbReference type="RefSeq" id="WP_277359091.1">
    <property type="nucleotide sequence ID" value="NZ_BAAAON010000002.1"/>
</dbReference>
<evidence type="ECO:0000313" key="3">
    <source>
        <dbReference type="Proteomes" id="UP001500974"/>
    </source>
</evidence>